<accession>A0A6J4HT82</accession>
<protein>
    <submittedName>
        <fullName evidence="2">Uncharacterized protein</fullName>
    </submittedName>
</protein>
<sequence length="365" mass="37802">MLAAAVGGLLVHDIIGAQVRPQPVISLTPSCGSSQTFVRLQGSGFTPSNAFRSAPVDIYVNNELYHQESGQRPGGTNGTIDFSFTLFSSGNGFTLVHTVDVASRVSSNVVRFRVPCGGAEELSFDPPCFTPGARTSLVVRGTGFFPDSAAYVYYDSTDSEVSADRRIRIPVRANGSFVSSDGNPTGPFQVVPPNRPVPVYANDLGGSQVLATWEPCPPPTTTTTTRPPPPTTAAPPTTNTSPTTTAAPATTTSTTAPRPPASLVVTPVLGPGGFVTSAEGRGFPPGAVSLSWDPGIGGASATAGPDGTFQVPVLVMPRDRNGPRQLVATGAGGVRASADFLVVPSTVQPSGDDVTQIRNRRLVQR</sequence>
<dbReference type="EMBL" id="CADCTF010000059">
    <property type="protein sequence ID" value="CAA9230406.1"/>
    <property type="molecule type" value="Genomic_DNA"/>
</dbReference>
<reference evidence="2" key="1">
    <citation type="submission" date="2020-02" db="EMBL/GenBank/DDBJ databases">
        <authorList>
            <person name="Meier V. D."/>
        </authorList>
    </citation>
    <scope>NUCLEOTIDE SEQUENCE</scope>
    <source>
        <strain evidence="2">AVDCRST_MAG50</strain>
    </source>
</reference>
<organism evidence="2">
    <name type="scientific">uncultured Acidimicrobiales bacterium</name>
    <dbReference type="NCBI Taxonomy" id="310071"/>
    <lineage>
        <taxon>Bacteria</taxon>
        <taxon>Bacillati</taxon>
        <taxon>Actinomycetota</taxon>
        <taxon>Acidimicrobiia</taxon>
        <taxon>Acidimicrobiales</taxon>
        <taxon>environmental samples</taxon>
    </lineage>
</organism>
<feature type="region of interest" description="Disordered" evidence="1">
    <location>
        <begin position="215"/>
        <end position="261"/>
    </location>
</feature>
<evidence type="ECO:0000256" key="1">
    <source>
        <dbReference type="SAM" id="MobiDB-lite"/>
    </source>
</evidence>
<proteinExistence type="predicted"/>
<name>A0A6J4HT82_9ACTN</name>
<dbReference type="AlphaFoldDB" id="A0A6J4HT82"/>
<gene>
    <name evidence="2" type="ORF">AVDCRST_MAG50-1143</name>
</gene>
<feature type="compositionally biased region" description="Pro residues" evidence="1">
    <location>
        <begin position="215"/>
        <end position="233"/>
    </location>
</feature>
<feature type="compositionally biased region" description="Low complexity" evidence="1">
    <location>
        <begin position="234"/>
        <end position="256"/>
    </location>
</feature>
<evidence type="ECO:0000313" key="2">
    <source>
        <dbReference type="EMBL" id="CAA9230406.1"/>
    </source>
</evidence>